<dbReference type="EMBL" id="KZ308613">
    <property type="protein sequence ID" value="KAG8232369.1"/>
    <property type="molecule type" value="Genomic_DNA"/>
</dbReference>
<feature type="region of interest" description="Disordered" evidence="1">
    <location>
        <begin position="1"/>
        <end position="20"/>
    </location>
</feature>
<comment type="caution">
    <text evidence="2">The sequence shown here is derived from an EMBL/GenBank/DDBJ whole genome shotgun (WGS) entry which is preliminary data.</text>
</comment>
<organism evidence="2 3">
    <name type="scientific">Ladona fulva</name>
    <name type="common">Scarce chaser dragonfly</name>
    <name type="synonym">Libellula fulva</name>
    <dbReference type="NCBI Taxonomy" id="123851"/>
    <lineage>
        <taxon>Eukaryota</taxon>
        <taxon>Metazoa</taxon>
        <taxon>Ecdysozoa</taxon>
        <taxon>Arthropoda</taxon>
        <taxon>Hexapoda</taxon>
        <taxon>Insecta</taxon>
        <taxon>Pterygota</taxon>
        <taxon>Palaeoptera</taxon>
        <taxon>Odonata</taxon>
        <taxon>Epiprocta</taxon>
        <taxon>Anisoptera</taxon>
        <taxon>Libelluloidea</taxon>
        <taxon>Libellulidae</taxon>
        <taxon>Ladona</taxon>
    </lineage>
</organism>
<reference evidence="2" key="2">
    <citation type="submission" date="2017-10" db="EMBL/GenBank/DDBJ databases">
        <title>Ladona fulva Genome sequencing and assembly.</title>
        <authorList>
            <person name="Murali S."/>
            <person name="Richards S."/>
            <person name="Bandaranaike D."/>
            <person name="Bellair M."/>
            <person name="Blankenburg K."/>
            <person name="Chao H."/>
            <person name="Dinh H."/>
            <person name="Doddapaneni H."/>
            <person name="Dugan-Rocha S."/>
            <person name="Elkadiri S."/>
            <person name="Gnanaolivu R."/>
            <person name="Hernandez B."/>
            <person name="Skinner E."/>
            <person name="Javaid M."/>
            <person name="Lee S."/>
            <person name="Li M."/>
            <person name="Ming W."/>
            <person name="Munidasa M."/>
            <person name="Muniz J."/>
            <person name="Nguyen L."/>
            <person name="Hughes D."/>
            <person name="Osuji N."/>
            <person name="Pu L.-L."/>
            <person name="Puazo M."/>
            <person name="Qu C."/>
            <person name="Quiroz J."/>
            <person name="Raj R."/>
            <person name="Weissenberger G."/>
            <person name="Xin Y."/>
            <person name="Zou X."/>
            <person name="Han Y."/>
            <person name="Worley K."/>
            <person name="Muzny D."/>
            <person name="Gibbs R."/>
        </authorList>
    </citation>
    <scope>NUCLEOTIDE SEQUENCE</scope>
    <source>
        <strain evidence="2">Sampled in the wild</strain>
    </source>
</reference>
<dbReference type="Proteomes" id="UP000792457">
    <property type="component" value="Unassembled WGS sequence"/>
</dbReference>
<accession>A0A8K0P683</accession>
<name>A0A8K0P683_LADFU</name>
<evidence type="ECO:0000256" key="1">
    <source>
        <dbReference type="SAM" id="MobiDB-lite"/>
    </source>
</evidence>
<feature type="compositionally biased region" description="Polar residues" evidence="1">
    <location>
        <begin position="10"/>
        <end position="20"/>
    </location>
</feature>
<sequence length="214" mass="24017">MKVEEEPNMKSGTDKMTGTSLSGPTRCLKFTWGSMAINKLKGNERCLIPESNMQSVFLESMDFGRPFARNGGLWIKGDKKGHMDNLKCKGNTIDLDITDHHMTECNIYIIVADENKIRMDQSNSKIDFHHLRELLSDCAWEDIYSQSDPTTAYGRLEGKTTSFADDTALSYAKSRYGFAFISGVLCVTFSPLRSLNPYSCTTKSLLIIGGDRLR</sequence>
<evidence type="ECO:0000313" key="3">
    <source>
        <dbReference type="Proteomes" id="UP000792457"/>
    </source>
</evidence>
<evidence type="ECO:0000313" key="2">
    <source>
        <dbReference type="EMBL" id="KAG8232369.1"/>
    </source>
</evidence>
<gene>
    <name evidence="2" type="ORF">J437_LFUL008837</name>
</gene>
<dbReference type="AlphaFoldDB" id="A0A8K0P683"/>
<protein>
    <submittedName>
        <fullName evidence="2">Uncharacterized protein</fullName>
    </submittedName>
</protein>
<reference evidence="2" key="1">
    <citation type="submission" date="2013-04" db="EMBL/GenBank/DDBJ databases">
        <authorList>
            <person name="Qu J."/>
            <person name="Murali S.C."/>
            <person name="Bandaranaike D."/>
            <person name="Bellair M."/>
            <person name="Blankenburg K."/>
            <person name="Chao H."/>
            <person name="Dinh H."/>
            <person name="Doddapaneni H."/>
            <person name="Downs B."/>
            <person name="Dugan-Rocha S."/>
            <person name="Elkadiri S."/>
            <person name="Gnanaolivu R.D."/>
            <person name="Hernandez B."/>
            <person name="Javaid M."/>
            <person name="Jayaseelan J.C."/>
            <person name="Lee S."/>
            <person name="Li M."/>
            <person name="Ming W."/>
            <person name="Munidasa M."/>
            <person name="Muniz J."/>
            <person name="Nguyen L."/>
            <person name="Ongeri F."/>
            <person name="Osuji N."/>
            <person name="Pu L.-L."/>
            <person name="Puazo M."/>
            <person name="Qu C."/>
            <person name="Quiroz J."/>
            <person name="Raj R."/>
            <person name="Weissenberger G."/>
            <person name="Xin Y."/>
            <person name="Zou X."/>
            <person name="Han Y."/>
            <person name="Richards S."/>
            <person name="Worley K."/>
            <person name="Muzny D."/>
            <person name="Gibbs R."/>
        </authorList>
    </citation>
    <scope>NUCLEOTIDE SEQUENCE</scope>
    <source>
        <strain evidence="2">Sampled in the wild</strain>
    </source>
</reference>
<proteinExistence type="predicted"/>
<keyword evidence="3" id="KW-1185">Reference proteome</keyword>